<evidence type="ECO:0000313" key="1">
    <source>
        <dbReference type="EMBL" id="KAK8992099.1"/>
    </source>
</evidence>
<proteinExistence type="predicted"/>
<evidence type="ECO:0008006" key="3">
    <source>
        <dbReference type="Google" id="ProtNLM"/>
    </source>
</evidence>
<comment type="caution">
    <text evidence="1">The sequence shown here is derived from an EMBL/GenBank/DDBJ whole genome shotgun (WGS) entry which is preliminary data.</text>
</comment>
<evidence type="ECO:0000313" key="2">
    <source>
        <dbReference type="Proteomes" id="UP001396334"/>
    </source>
</evidence>
<protein>
    <recommendedName>
        <fullName evidence="3">RNase H type-1 domain-containing protein</fullName>
    </recommendedName>
</protein>
<organism evidence="1 2">
    <name type="scientific">Hibiscus sabdariffa</name>
    <name type="common">roselle</name>
    <dbReference type="NCBI Taxonomy" id="183260"/>
    <lineage>
        <taxon>Eukaryota</taxon>
        <taxon>Viridiplantae</taxon>
        <taxon>Streptophyta</taxon>
        <taxon>Embryophyta</taxon>
        <taxon>Tracheophyta</taxon>
        <taxon>Spermatophyta</taxon>
        <taxon>Magnoliopsida</taxon>
        <taxon>eudicotyledons</taxon>
        <taxon>Gunneridae</taxon>
        <taxon>Pentapetalae</taxon>
        <taxon>rosids</taxon>
        <taxon>malvids</taxon>
        <taxon>Malvales</taxon>
        <taxon>Malvaceae</taxon>
        <taxon>Malvoideae</taxon>
        <taxon>Hibiscus</taxon>
    </lineage>
</organism>
<reference evidence="1 2" key="1">
    <citation type="journal article" date="2024" name="G3 (Bethesda)">
        <title>Genome assembly of Hibiscus sabdariffa L. provides insights into metabolisms of medicinal natural products.</title>
        <authorList>
            <person name="Kim T."/>
        </authorList>
    </citation>
    <scope>NUCLEOTIDE SEQUENCE [LARGE SCALE GENOMIC DNA]</scope>
    <source>
        <strain evidence="1">TK-2024</strain>
        <tissue evidence="1">Old leaves</tissue>
    </source>
</reference>
<dbReference type="EMBL" id="JBBPBN010000051">
    <property type="protein sequence ID" value="KAK8992099.1"/>
    <property type="molecule type" value="Genomic_DNA"/>
</dbReference>
<sequence>MEKFFSMDFKHWLFVNLSNIGGFGRDQIHRDILFDSLLWCLWKKRNEWIFGGQDRSSWLVLQRNMGLQQELVATSSPSAADISRRAGHVSTPMHWVKPPRGWCKLNVDVSVGSGSGSATCGGLIAYGLVYRDSSLLIESDCLEAVNLVTNRNSLAIVPSLIHYIAKLMDRAWSVKLCHIGRDRIADWMTKQALSSPDEVEALLFREATV</sequence>
<gene>
    <name evidence="1" type="ORF">V6N11_044991</name>
</gene>
<dbReference type="Proteomes" id="UP001396334">
    <property type="component" value="Unassembled WGS sequence"/>
</dbReference>
<keyword evidence="2" id="KW-1185">Reference proteome</keyword>
<dbReference type="InterPro" id="IPR052929">
    <property type="entry name" value="RNase_H-like_EbsB-rel"/>
</dbReference>
<dbReference type="PANTHER" id="PTHR47074">
    <property type="entry name" value="BNAC02G40300D PROTEIN"/>
    <property type="match status" value="1"/>
</dbReference>
<dbReference type="PANTHER" id="PTHR47074:SF11">
    <property type="entry name" value="REVERSE TRANSCRIPTASE-LIKE PROTEIN"/>
    <property type="match status" value="1"/>
</dbReference>
<accession>A0ABR2PUL5</accession>
<name>A0ABR2PUL5_9ROSI</name>